<evidence type="ECO:0000313" key="1">
    <source>
        <dbReference type="EMBL" id="MFF3226777.1"/>
    </source>
</evidence>
<reference evidence="1 2" key="1">
    <citation type="submission" date="2024-10" db="EMBL/GenBank/DDBJ databases">
        <title>The Natural Products Discovery Center: Release of the First 8490 Sequenced Strains for Exploring Actinobacteria Biosynthetic Diversity.</title>
        <authorList>
            <person name="Kalkreuter E."/>
            <person name="Kautsar S.A."/>
            <person name="Yang D."/>
            <person name="Bader C.D."/>
            <person name="Teijaro C.N."/>
            <person name="Fluegel L."/>
            <person name="Davis C.M."/>
            <person name="Simpson J.R."/>
            <person name="Lauterbach L."/>
            <person name="Steele A.D."/>
            <person name="Gui C."/>
            <person name="Meng S."/>
            <person name="Li G."/>
            <person name="Viehrig K."/>
            <person name="Ye F."/>
            <person name="Su P."/>
            <person name="Kiefer A.F."/>
            <person name="Nichols A."/>
            <person name="Cepeda A.J."/>
            <person name="Yan W."/>
            <person name="Fan B."/>
            <person name="Jiang Y."/>
            <person name="Adhikari A."/>
            <person name="Zheng C.-J."/>
            <person name="Schuster L."/>
            <person name="Cowan T.M."/>
            <person name="Smanski M.J."/>
            <person name="Chevrette M.G."/>
            <person name="De Carvalho L.P.S."/>
            <person name="Shen B."/>
        </authorList>
    </citation>
    <scope>NUCLEOTIDE SEQUENCE [LARGE SCALE GENOMIC DNA]</scope>
    <source>
        <strain evidence="1 2">NPDC003040</strain>
    </source>
</reference>
<organism evidence="1 2">
    <name type="scientific">Nocardia suismassiliense</name>
    <dbReference type="NCBI Taxonomy" id="2077092"/>
    <lineage>
        <taxon>Bacteria</taxon>
        <taxon>Bacillati</taxon>
        <taxon>Actinomycetota</taxon>
        <taxon>Actinomycetes</taxon>
        <taxon>Mycobacteriales</taxon>
        <taxon>Nocardiaceae</taxon>
        <taxon>Nocardia</taxon>
    </lineage>
</organism>
<protein>
    <submittedName>
        <fullName evidence="1">Uncharacterized protein</fullName>
    </submittedName>
</protein>
<sequence>MALRKKGARRIVVDATTYRWRLRGRPTYSQGLAASPCTYAVEHAEYPGATLVVATGHAHPSNWVSARSVPVRPAHVAESIRIALAQGWQPIAPGSPFLLNRAENFIPF</sequence>
<gene>
    <name evidence="1" type="ORF">ACFYV7_28550</name>
</gene>
<dbReference type="EMBL" id="JBIAPI010000008">
    <property type="protein sequence ID" value="MFF3226777.1"/>
    <property type="molecule type" value="Genomic_DNA"/>
</dbReference>
<name>A0ABW6R128_9NOCA</name>
<comment type="caution">
    <text evidence="1">The sequence shown here is derived from an EMBL/GenBank/DDBJ whole genome shotgun (WGS) entry which is preliminary data.</text>
</comment>
<dbReference type="Proteomes" id="UP001601948">
    <property type="component" value="Unassembled WGS sequence"/>
</dbReference>
<evidence type="ECO:0000313" key="2">
    <source>
        <dbReference type="Proteomes" id="UP001601948"/>
    </source>
</evidence>
<accession>A0ABW6R128</accession>
<proteinExistence type="predicted"/>
<keyword evidence="2" id="KW-1185">Reference proteome</keyword>
<dbReference type="RefSeq" id="WP_387722271.1">
    <property type="nucleotide sequence ID" value="NZ_JBIAPI010000008.1"/>
</dbReference>